<evidence type="ECO:0000259" key="2">
    <source>
        <dbReference type="Pfam" id="PF00561"/>
    </source>
</evidence>
<dbReference type="Pfam" id="PF00561">
    <property type="entry name" value="Abhydrolase_1"/>
    <property type="match status" value="1"/>
</dbReference>
<dbReference type="SUPFAM" id="SSF53474">
    <property type="entry name" value="alpha/beta-Hydrolases"/>
    <property type="match status" value="1"/>
</dbReference>
<dbReference type="PANTHER" id="PTHR43329">
    <property type="entry name" value="EPOXIDE HYDROLASE"/>
    <property type="match status" value="1"/>
</dbReference>
<dbReference type="EMBL" id="CP010429">
    <property type="protein sequence ID" value="AKD54870.1"/>
    <property type="molecule type" value="Genomic_DNA"/>
</dbReference>
<dbReference type="PRINTS" id="PR00412">
    <property type="entry name" value="EPOXHYDRLASE"/>
</dbReference>
<dbReference type="OrthoDB" id="9773293at2"/>
<dbReference type="InterPro" id="IPR000073">
    <property type="entry name" value="AB_hydrolase_1"/>
</dbReference>
<dbReference type="RefSeq" id="WP_046573346.1">
    <property type="nucleotide sequence ID" value="NZ_CP010429.1"/>
</dbReference>
<dbReference type="HOGENOM" id="CLU_020336_7_1_10"/>
<accession>A0A0E3ZV31</accession>
<name>A0A0E3ZV31_9BACT</name>
<evidence type="ECO:0000313" key="4">
    <source>
        <dbReference type="Proteomes" id="UP000033054"/>
    </source>
</evidence>
<feature type="domain" description="AB hydrolase-1" evidence="2">
    <location>
        <begin position="43"/>
        <end position="284"/>
    </location>
</feature>
<dbReference type="KEGG" id="srd:SD10_08115"/>
<dbReference type="PATRIC" id="fig|1379870.5.peg.1767"/>
<dbReference type="AlphaFoldDB" id="A0A0E3ZV31"/>
<organism evidence="3 4">
    <name type="scientific">Spirosoma radiotolerans</name>
    <dbReference type="NCBI Taxonomy" id="1379870"/>
    <lineage>
        <taxon>Bacteria</taxon>
        <taxon>Pseudomonadati</taxon>
        <taxon>Bacteroidota</taxon>
        <taxon>Cytophagia</taxon>
        <taxon>Cytophagales</taxon>
        <taxon>Cytophagaceae</taxon>
        <taxon>Spirosoma</taxon>
    </lineage>
</organism>
<protein>
    <submittedName>
        <fullName evidence="3">Alpha/beta hydrolase</fullName>
    </submittedName>
</protein>
<dbReference type="PRINTS" id="PR00111">
    <property type="entry name" value="ABHYDROLASE"/>
</dbReference>
<keyword evidence="1 3" id="KW-0378">Hydrolase</keyword>
<reference evidence="3 4" key="1">
    <citation type="journal article" date="2014" name="Curr. Microbiol.">
        <title>Spirosoma radiotolerans sp. nov., a gamma-radiation-resistant bacterium isolated from gamma ray-irradiated soil.</title>
        <authorList>
            <person name="Lee J.J."/>
            <person name="Srinivasan S."/>
            <person name="Lim S."/>
            <person name="Joe M."/>
            <person name="Im S."/>
            <person name="Bae S.I."/>
            <person name="Park K.R."/>
            <person name="Han J.H."/>
            <person name="Park S.H."/>
            <person name="Joo B.M."/>
            <person name="Park S.J."/>
            <person name="Kim M.K."/>
        </authorList>
    </citation>
    <scope>NUCLEOTIDE SEQUENCE [LARGE SCALE GENOMIC DNA]</scope>
    <source>
        <strain evidence="3 4">DG5A</strain>
    </source>
</reference>
<dbReference type="Proteomes" id="UP000033054">
    <property type="component" value="Chromosome"/>
</dbReference>
<dbReference type="GO" id="GO:0016787">
    <property type="term" value="F:hydrolase activity"/>
    <property type="evidence" value="ECO:0007669"/>
    <property type="project" value="UniProtKB-KW"/>
</dbReference>
<dbReference type="InterPro" id="IPR029058">
    <property type="entry name" value="AB_hydrolase_fold"/>
</dbReference>
<evidence type="ECO:0000256" key="1">
    <source>
        <dbReference type="ARBA" id="ARBA00022801"/>
    </source>
</evidence>
<keyword evidence="4" id="KW-1185">Reference proteome</keyword>
<sequence length="296" mass="33214">MQSTNTADNYVDNELVKQLPGFTSHHVLVNDVQLHYVSGGQGKPLVLLPGWPQTWWSYHKIMPLLAESYQVIVVELRGMGSSDKPTTGYSKKGMASDVSALLDQLGLERTYIAGHDIGAAVAFSFAAHFPEKTEKLIVLDTPHPDENLYKLPMLPIGAGVHPWWVAFNQVQHLPEQVLEGRFNLVQDWLFDQLLEDKTAINSFDRQVYAQAYNSQDAIRASNGWYQTFPEDIADIKDKRIEAPTIGIAGPAGYQLLSYVLPSYIDQLELKEVVGSGHFVQEEKPLETSRFIRDFLG</sequence>
<proteinExistence type="predicted"/>
<dbReference type="STRING" id="1379870.SD10_08115"/>
<gene>
    <name evidence="3" type="ORF">SD10_08115</name>
</gene>
<evidence type="ECO:0000313" key="3">
    <source>
        <dbReference type="EMBL" id="AKD54870.1"/>
    </source>
</evidence>
<dbReference type="Gene3D" id="3.40.50.1820">
    <property type="entry name" value="alpha/beta hydrolase"/>
    <property type="match status" value="1"/>
</dbReference>
<dbReference type="InterPro" id="IPR000639">
    <property type="entry name" value="Epox_hydrolase-like"/>
</dbReference>